<evidence type="ECO:0000313" key="1">
    <source>
        <dbReference type="EMBL" id="VFS92202.1"/>
    </source>
</evidence>
<dbReference type="EMBL" id="CAADJD010000039">
    <property type="protein sequence ID" value="VFS92202.1"/>
    <property type="molecule type" value="Genomic_DNA"/>
</dbReference>
<name>A0A485D5C9_KLUCR</name>
<evidence type="ECO:0000313" key="2">
    <source>
        <dbReference type="Proteomes" id="UP000401081"/>
    </source>
</evidence>
<sequence length="168" mass="19310">MNFDEISFINEVFKRTVEGNITWSLSHSIPSVIYFKSEMTITSCYQSSPLNNGATLYIYRYRIPEYYGDHDAFFNIEKIRLSAIQYDQISWQSNADSAPIYNLIDYISSRYSGIGDFFFLILLVLLNKKASYREAFFTYEPATPVSFTITSLGRTAPDRFSANVASAR</sequence>
<organism evidence="1 2">
    <name type="scientific">Kluyvera cryocrescens</name>
    <name type="common">Kluyvera citrophila</name>
    <dbReference type="NCBI Taxonomy" id="580"/>
    <lineage>
        <taxon>Bacteria</taxon>
        <taxon>Pseudomonadati</taxon>
        <taxon>Pseudomonadota</taxon>
        <taxon>Gammaproteobacteria</taxon>
        <taxon>Enterobacterales</taxon>
        <taxon>Enterobacteriaceae</taxon>
        <taxon>Kluyvera</taxon>
    </lineage>
</organism>
<dbReference type="AlphaFoldDB" id="A0A485D5C9"/>
<dbReference type="Proteomes" id="UP000401081">
    <property type="component" value="Unassembled WGS sequence"/>
</dbReference>
<protein>
    <submittedName>
        <fullName evidence="1">Uncharacterized protein</fullName>
    </submittedName>
</protein>
<keyword evidence="2" id="KW-1185">Reference proteome</keyword>
<proteinExistence type="predicted"/>
<reference evidence="1 2" key="1">
    <citation type="submission" date="2019-03" db="EMBL/GenBank/DDBJ databases">
        <authorList>
            <consortium name="Pathogen Informatics"/>
        </authorList>
    </citation>
    <scope>NUCLEOTIDE SEQUENCE [LARGE SCALE GENOMIC DNA]</scope>
    <source>
        <strain evidence="1 2">NCTC12993</strain>
    </source>
</reference>
<gene>
    <name evidence="1" type="ORF">NCTC12993_07766</name>
</gene>
<accession>A0A485D5C9</accession>